<sequence>MKGIKVILLGVISASILTSCFKDEDDEVKEVESIEFNDPSNLEIEDFVWKGMNAFYLYKADSPNLANDRFSTNEEYTDYLSSFENADDLFFNDLVTDFDRFSFRSLDYRELEAQFAGEETTTGLRLTYVSIEGSSDTFLATLYVIPGSPADEAGLTRGTLFNSVDGNVLDDQDDVNALLSGSSFELGIATLNGNTISSTGETVTLNRVELIENPILTTSIIDVNGSKVGYLHYTSFVADFDDELNDAFAIFQAEGITELVIDVRYNGGGSVESAKDLSSMVTGQFNDELYASEQWNADIQAAILSGDINRDITNEFDDTIRTGESINSLGLNRLFVLAGRRSASASELLINSLRPYITVTHVGDQTVGKSQASITLYDSENFTKNGPEFNEAHFYVIQPLVLITSNANDETVPVDGLVPNILLGQENVANLGQLGDPNEPWLAEALSIISGDPVPPAPFDGKASASFLSNPLIKDKGMQVEFNQE</sequence>
<dbReference type="Gene3D" id="2.30.42.10">
    <property type="match status" value="1"/>
</dbReference>
<dbReference type="Proteomes" id="UP001500507">
    <property type="component" value="Unassembled WGS sequence"/>
</dbReference>
<dbReference type="InterPro" id="IPR036034">
    <property type="entry name" value="PDZ_sf"/>
</dbReference>
<dbReference type="InterPro" id="IPR005151">
    <property type="entry name" value="Tail-specific_protease"/>
</dbReference>
<name>A0ABN1MFK6_9FLAO</name>
<dbReference type="PANTHER" id="PTHR32060:SF30">
    <property type="entry name" value="CARBOXY-TERMINAL PROCESSING PROTEASE CTPA"/>
    <property type="match status" value="1"/>
</dbReference>
<dbReference type="Gene3D" id="3.30.750.170">
    <property type="match status" value="1"/>
</dbReference>
<protein>
    <recommendedName>
        <fullName evidence="1">Tail specific protease domain-containing protein</fullName>
    </recommendedName>
</protein>
<dbReference type="Pfam" id="PF18294">
    <property type="entry name" value="Pept_S41_N"/>
    <property type="match status" value="1"/>
</dbReference>
<dbReference type="InterPro" id="IPR041613">
    <property type="entry name" value="Pept_S41_N"/>
</dbReference>
<reference evidence="2 3" key="1">
    <citation type="journal article" date="2019" name="Int. J. Syst. Evol. Microbiol.">
        <title>The Global Catalogue of Microorganisms (GCM) 10K type strain sequencing project: providing services to taxonomists for standard genome sequencing and annotation.</title>
        <authorList>
            <consortium name="The Broad Institute Genomics Platform"/>
            <consortium name="The Broad Institute Genome Sequencing Center for Infectious Disease"/>
            <person name="Wu L."/>
            <person name="Ma J."/>
        </authorList>
    </citation>
    <scope>NUCLEOTIDE SEQUENCE [LARGE SCALE GENOMIC DNA]</scope>
    <source>
        <strain evidence="2 3">JCM 16082</strain>
    </source>
</reference>
<proteinExistence type="predicted"/>
<dbReference type="Gene3D" id="3.90.226.10">
    <property type="entry name" value="2-enoyl-CoA Hydratase, Chain A, domain 1"/>
    <property type="match status" value="1"/>
</dbReference>
<organism evidence="2 3">
    <name type="scientific">Gangjinia marincola</name>
    <dbReference type="NCBI Taxonomy" id="578463"/>
    <lineage>
        <taxon>Bacteria</taxon>
        <taxon>Pseudomonadati</taxon>
        <taxon>Bacteroidota</taxon>
        <taxon>Flavobacteriia</taxon>
        <taxon>Flavobacteriales</taxon>
        <taxon>Flavobacteriaceae</taxon>
        <taxon>Gangjinia</taxon>
    </lineage>
</organism>
<comment type="caution">
    <text evidence="2">The sequence shown here is derived from an EMBL/GenBank/DDBJ whole genome shotgun (WGS) entry which is preliminary data.</text>
</comment>
<dbReference type="PROSITE" id="PS51257">
    <property type="entry name" value="PROKAR_LIPOPROTEIN"/>
    <property type="match status" value="1"/>
</dbReference>
<dbReference type="SMART" id="SM00245">
    <property type="entry name" value="TSPc"/>
    <property type="match status" value="1"/>
</dbReference>
<keyword evidence="3" id="KW-1185">Reference proteome</keyword>
<dbReference type="PANTHER" id="PTHR32060">
    <property type="entry name" value="TAIL-SPECIFIC PROTEASE"/>
    <property type="match status" value="1"/>
</dbReference>
<evidence type="ECO:0000313" key="2">
    <source>
        <dbReference type="EMBL" id="GAA0871931.1"/>
    </source>
</evidence>
<dbReference type="SUPFAM" id="SSF52096">
    <property type="entry name" value="ClpP/crotonase"/>
    <property type="match status" value="1"/>
</dbReference>
<evidence type="ECO:0000259" key="1">
    <source>
        <dbReference type="SMART" id="SM00245"/>
    </source>
</evidence>
<accession>A0ABN1MFK6</accession>
<gene>
    <name evidence="2" type="ORF">GCM10009117_10770</name>
</gene>
<evidence type="ECO:0000313" key="3">
    <source>
        <dbReference type="Proteomes" id="UP001500507"/>
    </source>
</evidence>
<dbReference type="RefSeq" id="WP_343764748.1">
    <property type="nucleotide sequence ID" value="NZ_BAAAFG010000012.1"/>
</dbReference>
<dbReference type="EMBL" id="BAAAFG010000012">
    <property type="protein sequence ID" value="GAA0871931.1"/>
    <property type="molecule type" value="Genomic_DNA"/>
</dbReference>
<dbReference type="Pfam" id="PF03572">
    <property type="entry name" value="Peptidase_S41"/>
    <property type="match status" value="1"/>
</dbReference>
<feature type="domain" description="Tail specific protease" evidence="1">
    <location>
        <begin position="198"/>
        <end position="424"/>
    </location>
</feature>
<dbReference type="SUPFAM" id="SSF50156">
    <property type="entry name" value="PDZ domain-like"/>
    <property type="match status" value="1"/>
</dbReference>
<dbReference type="InterPro" id="IPR029045">
    <property type="entry name" value="ClpP/crotonase-like_dom_sf"/>
</dbReference>
<dbReference type="CDD" id="cd07561">
    <property type="entry name" value="Peptidase_S41_CPP_like"/>
    <property type="match status" value="1"/>
</dbReference>